<evidence type="ECO:0000313" key="1">
    <source>
        <dbReference type="EMBL" id="VDO90979.1"/>
    </source>
</evidence>
<dbReference type="EMBL" id="UZAI01005538">
    <property type="protein sequence ID" value="VDO90979.1"/>
    <property type="molecule type" value="Genomic_DNA"/>
</dbReference>
<proteinExistence type="predicted"/>
<evidence type="ECO:0000313" key="2">
    <source>
        <dbReference type="Proteomes" id="UP000277204"/>
    </source>
</evidence>
<accession>A0A183M3F9</accession>
<dbReference type="AlphaFoldDB" id="A0A183M3F9"/>
<sequence length="84" mass="9576">MTCQLRHDQINIIPREQPVTDSNGNFPITDLMPGWFNKSFFYSASHFVVKYVHSTHNVPFEIATGTGVHKLIPEVIDVITLSNY</sequence>
<keyword evidence="2" id="KW-1185">Reference proteome</keyword>
<dbReference type="Proteomes" id="UP000277204">
    <property type="component" value="Unassembled WGS sequence"/>
</dbReference>
<organism evidence="1 2">
    <name type="scientific">Schistosoma margrebowiei</name>
    <dbReference type="NCBI Taxonomy" id="48269"/>
    <lineage>
        <taxon>Eukaryota</taxon>
        <taxon>Metazoa</taxon>
        <taxon>Spiralia</taxon>
        <taxon>Lophotrochozoa</taxon>
        <taxon>Platyhelminthes</taxon>
        <taxon>Trematoda</taxon>
        <taxon>Digenea</taxon>
        <taxon>Strigeidida</taxon>
        <taxon>Schistosomatoidea</taxon>
        <taxon>Schistosomatidae</taxon>
        <taxon>Schistosoma</taxon>
    </lineage>
</organism>
<gene>
    <name evidence="1" type="ORF">SMRZ_LOCUS10584</name>
</gene>
<name>A0A183M3F9_9TREM</name>
<reference evidence="1 2" key="1">
    <citation type="submission" date="2018-11" db="EMBL/GenBank/DDBJ databases">
        <authorList>
            <consortium name="Pathogen Informatics"/>
        </authorList>
    </citation>
    <scope>NUCLEOTIDE SEQUENCE [LARGE SCALE GENOMIC DNA]</scope>
    <source>
        <strain evidence="1 2">Zambia</strain>
    </source>
</reference>
<dbReference type="STRING" id="48269.A0A183M3F9"/>
<protein>
    <submittedName>
        <fullName evidence="1">Uncharacterized protein</fullName>
    </submittedName>
</protein>